<evidence type="ECO:0000313" key="3">
    <source>
        <dbReference type="EMBL" id="KLD65864.1"/>
    </source>
</evidence>
<feature type="transmembrane region" description="Helical" evidence="1">
    <location>
        <begin position="61"/>
        <end position="94"/>
    </location>
</feature>
<sequence length="102" mass="10764">MSYQPAAYRSTNTLAIVSLVAGIASWTVLPFVAAVIAIVCGHLARKEIRLAPPGTVEGDSLAVIGLVMGYLQLALIVLALLLFFSLAALGIGLFAHFFPWHG</sequence>
<keyword evidence="1" id="KW-1133">Transmembrane helix</keyword>
<evidence type="ECO:0000256" key="1">
    <source>
        <dbReference type="SAM" id="Phobius"/>
    </source>
</evidence>
<feature type="domain" description="DUF4190" evidence="2">
    <location>
        <begin position="14"/>
        <end position="79"/>
    </location>
</feature>
<protein>
    <submittedName>
        <fullName evidence="3">Membrane protein</fullName>
    </submittedName>
</protein>
<dbReference type="RefSeq" id="WP_046970081.1">
    <property type="nucleotide sequence ID" value="NZ_JPLA01000003.1"/>
</dbReference>
<dbReference type="Proteomes" id="UP000035481">
    <property type="component" value="Unassembled WGS sequence"/>
</dbReference>
<dbReference type="OrthoDB" id="6183992at2"/>
<dbReference type="InterPro" id="IPR025241">
    <property type="entry name" value="DUF4190"/>
</dbReference>
<keyword evidence="1" id="KW-0472">Membrane</keyword>
<reference evidence="3 4" key="1">
    <citation type="journal article" date="2015" name="Antonie Van Leeuwenhoek">
        <title>A phylogenomic and molecular marker based taxonomic framework for the order Xanthomonadales: proposal to transfer the families Algiphilaceae and Solimonadaceae to the order Nevskiales ord. nov. and to create a new family within the order Xanthomonadales, the family Rhodanobacteraceae fam. nov., containing the genus Rhodanobacter and its closest relatives.</title>
        <authorList>
            <person name="Naushad S."/>
            <person name="Adeolu M."/>
            <person name="Wong S."/>
            <person name="Sohail M."/>
            <person name="Schellhorn H.E."/>
            <person name="Gupta R.S."/>
        </authorList>
    </citation>
    <scope>NUCLEOTIDE SEQUENCE [LARGE SCALE GENOMIC DNA]</scope>
    <source>
        <strain evidence="3 4">DSM 16301</strain>
    </source>
</reference>
<accession>A0A0G9H9E2</accession>
<dbReference type="AlphaFoldDB" id="A0A0G9H9E2"/>
<comment type="caution">
    <text evidence="3">The sequence shown here is derived from an EMBL/GenBank/DDBJ whole genome shotgun (WGS) entry which is preliminary data.</text>
</comment>
<feature type="transmembrane region" description="Helical" evidence="1">
    <location>
        <begin position="15"/>
        <end position="40"/>
    </location>
</feature>
<proteinExistence type="predicted"/>
<evidence type="ECO:0000259" key="2">
    <source>
        <dbReference type="Pfam" id="PF13828"/>
    </source>
</evidence>
<dbReference type="EMBL" id="JPLA01000003">
    <property type="protein sequence ID" value="KLD65864.1"/>
    <property type="molecule type" value="Genomic_DNA"/>
</dbReference>
<dbReference type="PATRIC" id="fig|1440762.4.peg.1951"/>
<name>A0A0G9H9E2_9GAMM</name>
<dbReference type="Pfam" id="PF13828">
    <property type="entry name" value="DUF4190"/>
    <property type="match status" value="1"/>
</dbReference>
<dbReference type="STRING" id="1440762.Y882_01440"/>
<organism evidence="3 4">
    <name type="scientific">Dyella japonica DSM 16301</name>
    <dbReference type="NCBI Taxonomy" id="1440762"/>
    <lineage>
        <taxon>Bacteria</taxon>
        <taxon>Pseudomonadati</taxon>
        <taxon>Pseudomonadota</taxon>
        <taxon>Gammaproteobacteria</taxon>
        <taxon>Lysobacterales</taxon>
        <taxon>Rhodanobacteraceae</taxon>
        <taxon>Dyella</taxon>
    </lineage>
</organism>
<gene>
    <name evidence="3" type="ORF">Y882_01440</name>
</gene>
<evidence type="ECO:0000313" key="4">
    <source>
        <dbReference type="Proteomes" id="UP000035481"/>
    </source>
</evidence>
<keyword evidence="1" id="KW-0812">Transmembrane</keyword>